<keyword evidence="1" id="KW-1133">Transmembrane helix</keyword>
<keyword evidence="3" id="KW-1185">Reference proteome</keyword>
<keyword evidence="1" id="KW-0812">Transmembrane</keyword>
<evidence type="ECO:0000256" key="1">
    <source>
        <dbReference type="SAM" id="Phobius"/>
    </source>
</evidence>
<protein>
    <submittedName>
        <fullName evidence="2">Uncharacterized protein</fullName>
    </submittedName>
</protein>
<keyword evidence="1" id="KW-0472">Membrane</keyword>
<name>A0A1M6Q0B7_PSETH</name>
<sequence length="273" mass="28277">MNGAIDAVRVLMEEPRAPAAFLAVIVLITVASLVAHRVRTARRLRAVGTTARRPWPPAVRAPEPVAAPVAQVRLRAVPEPSDSGGEPIGTLLLTVTPDGPVAATLPADLLGLEPGLGMRVRRADLELDALVAALPDEAAITLDDLTAAPADADRNARFRAAVDTTRPLLPCAVILTGPDAAAPVVALGTLALRPLLAEEPLLASLLAGAVATGADDIDRSAFATALLASVRARPISTLVDLDGLVTDDPWLAANRAELRVQYASFLGNQARSA</sequence>
<dbReference type="STRING" id="1848.SAMN05443637_10315"/>
<evidence type="ECO:0000313" key="2">
    <source>
        <dbReference type="EMBL" id="SHK13602.1"/>
    </source>
</evidence>
<dbReference type="Proteomes" id="UP000184363">
    <property type="component" value="Unassembled WGS sequence"/>
</dbReference>
<organism evidence="2 3">
    <name type="scientific">Pseudonocardia thermophila</name>
    <dbReference type="NCBI Taxonomy" id="1848"/>
    <lineage>
        <taxon>Bacteria</taxon>
        <taxon>Bacillati</taxon>
        <taxon>Actinomycetota</taxon>
        <taxon>Actinomycetes</taxon>
        <taxon>Pseudonocardiales</taxon>
        <taxon>Pseudonocardiaceae</taxon>
        <taxon>Pseudonocardia</taxon>
    </lineage>
</organism>
<feature type="transmembrane region" description="Helical" evidence="1">
    <location>
        <begin position="17"/>
        <end position="35"/>
    </location>
</feature>
<reference evidence="2 3" key="1">
    <citation type="submission" date="2016-11" db="EMBL/GenBank/DDBJ databases">
        <authorList>
            <person name="Jaros S."/>
            <person name="Januszkiewicz K."/>
            <person name="Wedrychowicz H."/>
        </authorList>
    </citation>
    <scope>NUCLEOTIDE SEQUENCE [LARGE SCALE GENOMIC DNA]</scope>
    <source>
        <strain evidence="2 3">DSM 43832</strain>
    </source>
</reference>
<accession>A0A1M6Q0B7</accession>
<evidence type="ECO:0000313" key="3">
    <source>
        <dbReference type="Proteomes" id="UP000184363"/>
    </source>
</evidence>
<gene>
    <name evidence="2" type="ORF">SAMN05443637_10315</name>
</gene>
<dbReference type="EMBL" id="FRAP01000003">
    <property type="protein sequence ID" value="SHK13602.1"/>
    <property type="molecule type" value="Genomic_DNA"/>
</dbReference>
<dbReference type="AlphaFoldDB" id="A0A1M6Q0B7"/>
<proteinExistence type="predicted"/>